<evidence type="ECO:0000256" key="1">
    <source>
        <dbReference type="SAM" id="MobiDB-lite"/>
    </source>
</evidence>
<proteinExistence type="predicted"/>
<dbReference type="Proteomes" id="UP000053257">
    <property type="component" value="Unassembled WGS sequence"/>
</dbReference>
<evidence type="ECO:0000313" key="2">
    <source>
        <dbReference type="EMBL" id="KIP07891.1"/>
    </source>
</evidence>
<protein>
    <submittedName>
        <fullName evidence="2">Uncharacterized protein</fullName>
    </submittedName>
</protein>
<sequence length="293" mass="32402">MPYTQHDALYLLSCLGAVERLQIVAPGASHRVNPHLQNVKIGLPMLRPRVLALGPDTCADSYGFEPDDISAFMIKHPTVLSRIRELRIMVRENWFSWWDTHGMTGTASNLAAAVGCTLETLELVVNCDHPDLFMDVVEPQMSLARCTALRSIKFTLHVDDQTPRGFGELLRMLVPLLCSFRLTASTAPAFSSLSFDVSITDFGSPSGDSLGYVLTEEDSDVLGNNSLDFTLVYMLETYDLGRIYGEPSARPGDSPRHHRRPTLNDGSERLFPLRTLGSIPLNANPPFVRALDA</sequence>
<dbReference type="AlphaFoldDB" id="A0A0C3RZN8"/>
<evidence type="ECO:0000313" key="3">
    <source>
        <dbReference type="Proteomes" id="UP000053257"/>
    </source>
</evidence>
<gene>
    <name evidence="2" type="ORF">PHLGIDRAFT_117660</name>
</gene>
<reference evidence="2 3" key="1">
    <citation type="journal article" date="2014" name="PLoS Genet.">
        <title>Analysis of the Phlebiopsis gigantea genome, transcriptome and secretome provides insight into its pioneer colonization strategies of wood.</title>
        <authorList>
            <person name="Hori C."/>
            <person name="Ishida T."/>
            <person name="Igarashi K."/>
            <person name="Samejima M."/>
            <person name="Suzuki H."/>
            <person name="Master E."/>
            <person name="Ferreira P."/>
            <person name="Ruiz-Duenas F.J."/>
            <person name="Held B."/>
            <person name="Canessa P."/>
            <person name="Larrondo L.F."/>
            <person name="Schmoll M."/>
            <person name="Druzhinina I.S."/>
            <person name="Kubicek C.P."/>
            <person name="Gaskell J.A."/>
            <person name="Kersten P."/>
            <person name="St John F."/>
            <person name="Glasner J."/>
            <person name="Sabat G."/>
            <person name="Splinter BonDurant S."/>
            <person name="Syed K."/>
            <person name="Yadav J."/>
            <person name="Mgbeahuruike A.C."/>
            <person name="Kovalchuk A."/>
            <person name="Asiegbu F.O."/>
            <person name="Lackner G."/>
            <person name="Hoffmeister D."/>
            <person name="Rencoret J."/>
            <person name="Gutierrez A."/>
            <person name="Sun H."/>
            <person name="Lindquist E."/>
            <person name="Barry K."/>
            <person name="Riley R."/>
            <person name="Grigoriev I.V."/>
            <person name="Henrissat B."/>
            <person name="Kues U."/>
            <person name="Berka R.M."/>
            <person name="Martinez A.T."/>
            <person name="Covert S.F."/>
            <person name="Blanchette R.A."/>
            <person name="Cullen D."/>
        </authorList>
    </citation>
    <scope>NUCLEOTIDE SEQUENCE [LARGE SCALE GENOMIC DNA]</scope>
    <source>
        <strain evidence="2 3">11061_1 CR5-6</strain>
    </source>
</reference>
<accession>A0A0C3RZN8</accession>
<dbReference type="EMBL" id="KN840488">
    <property type="protein sequence ID" value="KIP07891.1"/>
    <property type="molecule type" value="Genomic_DNA"/>
</dbReference>
<dbReference type="HOGENOM" id="CLU_950316_0_0_1"/>
<name>A0A0C3RZN8_PHLG1</name>
<keyword evidence="3" id="KW-1185">Reference proteome</keyword>
<organism evidence="2 3">
    <name type="scientific">Phlebiopsis gigantea (strain 11061_1 CR5-6)</name>
    <name type="common">White-rot fungus</name>
    <name type="synonym">Peniophora gigantea</name>
    <dbReference type="NCBI Taxonomy" id="745531"/>
    <lineage>
        <taxon>Eukaryota</taxon>
        <taxon>Fungi</taxon>
        <taxon>Dikarya</taxon>
        <taxon>Basidiomycota</taxon>
        <taxon>Agaricomycotina</taxon>
        <taxon>Agaricomycetes</taxon>
        <taxon>Polyporales</taxon>
        <taxon>Phanerochaetaceae</taxon>
        <taxon>Phlebiopsis</taxon>
    </lineage>
</organism>
<feature type="region of interest" description="Disordered" evidence="1">
    <location>
        <begin position="246"/>
        <end position="267"/>
    </location>
</feature>